<keyword evidence="9" id="KW-1185">Reference proteome</keyword>
<evidence type="ECO:0000256" key="2">
    <source>
        <dbReference type="ARBA" id="ARBA00022723"/>
    </source>
</evidence>
<comment type="function">
    <text evidence="7">Catalyzes the NAD(P)-dependent oxidation of 4-(phosphooxy)-L-threonine (HTP) into 2-amino-3-oxo-4-(phosphooxy)butyric acid which spontaneously decarboxylates to form 3-amino-2-oxopropyl phosphate (AHAP).</text>
</comment>
<dbReference type="InterPro" id="IPR037510">
    <property type="entry name" value="PdxA"/>
</dbReference>
<evidence type="ECO:0000256" key="7">
    <source>
        <dbReference type="HAMAP-Rule" id="MF_00536"/>
    </source>
</evidence>
<dbReference type="AlphaFoldDB" id="A0A845A6Y9"/>
<dbReference type="Proteomes" id="UP000460561">
    <property type="component" value="Unassembled WGS sequence"/>
</dbReference>
<keyword evidence="4 7" id="KW-0560">Oxidoreductase</keyword>
<keyword evidence="5 7" id="KW-0520">NAD</keyword>
<comment type="similarity">
    <text evidence="7">Belongs to the PdxA family.</text>
</comment>
<dbReference type="GO" id="GO:0008270">
    <property type="term" value="F:zinc ion binding"/>
    <property type="evidence" value="ECO:0007669"/>
    <property type="project" value="UniProtKB-UniRule"/>
</dbReference>
<comment type="pathway">
    <text evidence="7">Cofactor biosynthesis; pyridoxine 5'-phosphate biosynthesis; pyridoxine 5'-phosphate from D-erythrose 4-phosphate: step 4/5.</text>
</comment>
<feature type="binding site" evidence="7">
    <location>
        <position position="136"/>
    </location>
    <ligand>
        <name>substrate</name>
    </ligand>
</feature>
<keyword evidence="1 7" id="KW-0963">Cytoplasm</keyword>
<dbReference type="EC" id="1.1.1.262" evidence="7"/>
<evidence type="ECO:0000256" key="4">
    <source>
        <dbReference type="ARBA" id="ARBA00023002"/>
    </source>
</evidence>
<proteinExistence type="inferred from homology"/>
<evidence type="ECO:0000256" key="3">
    <source>
        <dbReference type="ARBA" id="ARBA00022857"/>
    </source>
</evidence>
<dbReference type="OrthoDB" id="9801783at2"/>
<keyword evidence="6 7" id="KW-0664">Pyridoxine biosynthesis</keyword>
<keyword evidence="7" id="KW-0862">Zinc</keyword>
<dbReference type="GO" id="GO:0051287">
    <property type="term" value="F:NAD binding"/>
    <property type="evidence" value="ECO:0007669"/>
    <property type="project" value="InterPro"/>
</dbReference>
<keyword evidence="2 7" id="KW-0479">Metal-binding</keyword>
<dbReference type="GO" id="GO:0000287">
    <property type="term" value="F:magnesium ion binding"/>
    <property type="evidence" value="ECO:0007669"/>
    <property type="project" value="UniProtKB-UniRule"/>
</dbReference>
<dbReference type="GO" id="GO:0050570">
    <property type="term" value="F:4-hydroxythreonine-4-phosphate dehydrogenase activity"/>
    <property type="evidence" value="ECO:0007669"/>
    <property type="project" value="UniProtKB-UniRule"/>
</dbReference>
<accession>A0A845A6Y9</accession>
<comment type="subunit">
    <text evidence="7">Homodimer.</text>
</comment>
<keyword evidence="3 7" id="KW-0521">NADP</keyword>
<feature type="binding site" evidence="7">
    <location>
        <position position="275"/>
    </location>
    <ligand>
        <name>substrate</name>
    </ligand>
</feature>
<name>A0A845A6Y9_9SPHN</name>
<feature type="binding site" evidence="7">
    <location>
        <position position="293"/>
    </location>
    <ligand>
        <name>substrate</name>
    </ligand>
</feature>
<reference evidence="8 9" key="1">
    <citation type="submission" date="2019-12" db="EMBL/GenBank/DDBJ databases">
        <title>Genomic-based taxomic classification of the family Erythrobacteraceae.</title>
        <authorList>
            <person name="Xu L."/>
        </authorList>
    </citation>
    <scope>NUCLEOTIDE SEQUENCE [LARGE SCALE GENOMIC DNA]</scope>
    <source>
        <strain evidence="8 9">DSM 18604</strain>
    </source>
</reference>
<dbReference type="InterPro" id="IPR005255">
    <property type="entry name" value="PdxA_fam"/>
</dbReference>
<comment type="caution">
    <text evidence="8">The sequence shown here is derived from an EMBL/GenBank/DDBJ whole genome shotgun (WGS) entry which is preliminary data.</text>
</comment>
<comment type="cofactor">
    <cofactor evidence="7">
        <name>Zn(2+)</name>
        <dbReference type="ChEBI" id="CHEBI:29105"/>
    </cofactor>
    <cofactor evidence="7">
        <name>Mg(2+)</name>
        <dbReference type="ChEBI" id="CHEBI:18420"/>
    </cofactor>
    <cofactor evidence="7">
        <name>Co(2+)</name>
        <dbReference type="ChEBI" id="CHEBI:48828"/>
    </cofactor>
    <text evidence="7">Binds 1 divalent metal cation per subunit. Can use ions such as Zn(2+), Mg(2+) or Co(2+).</text>
</comment>
<comment type="caution">
    <text evidence="7">Lacks conserved residue(s) required for the propagation of feature annotation.</text>
</comment>
<protein>
    <recommendedName>
        <fullName evidence="7">4-hydroxythreonine-4-phosphate dehydrogenase</fullName>
        <ecNumber evidence="7">1.1.1.262</ecNumber>
    </recommendedName>
    <alternativeName>
        <fullName evidence="7">4-(phosphohydroxy)-L-threonine dehydrogenase</fullName>
    </alternativeName>
</protein>
<feature type="binding site" evidence="7">
    <location>
        <position position="212"/>
    </location>
    <ligand>
        <name>a divalent metal cation</name>
        <dbReference type="ChEBI" id="CHEBI:60240"/>
        <note>ligand shared between dimeric partners</note>
    </ligand>
</feature>
<dbReference type="HAMAP" id="MF_00536">
    <property type="entry name" value="PdxA"/>
    <property type="match status" value="1"/>
</dbReference>
<organism evidence="8 9">
    <name type="scientific">Altericroceibacterium indicum</name>
    <dbReference type="NCBI Taxonomy" id="374177"/>
    <lineage>
        <taxon>Bacteria</taxon>
        <taxon>Pseudomonadati</taxon>
        <taxon>Pseudomonadota</taxon>
        <taxon>Alphaproteobacteria</taxon>
        <taxon>Sphingomonadales</taxon>
        <taxon>Erythrobacteraceae</taxon>
        <taxon>Altericroceibacterium</taxon>
    </lineage>
</organism>
<feature type="binding site" evidence="7">
    <location>
        <position position="167"/>
    </location>
    <ligand>
        <name>a divalent metal cation</name>
        <dbReference type="ChEBI" id="CHEBI:60240"/>
        <note>ligand shared between dimeric partners</note>
    </ligand>
</feature>
<evidence type="ECO:0000313" key="9">
    <source>
        <dbReference type="Proteomes" id="UP000460561"/>
    </source>
</evidence>
<comment type="catalytic activity">
    <reaction evidence="7">
        <text>4-(phosphooxy)-L-threonine + NAD(+) = 3-amino-2-oxopropyl phosphate + CO2 + NADH</text>
        <dbReference type="Rhea" id="RHEA:32275"/>
        <dbReference type="ChEBI" id="CHEBI:16526"/>
        <dbReference type="ChEBI" id="CHEBI:57279"/>
        <dbReference type="ChEBI" id="CHEBI:57540"/>
        <dbReference type="ChEBI" id="CHEBI:57945"/>
        <dbReference type="ChEBI" id="CHEBI:58452"/>
        <dbReference type="EC" id="1.1.1.262"/>
    </reaction>
</comment>
<comment type="miscellaneous">
    <text evidence="7">The active site is located at the dimer interface.</text>
</comment>
<dbReference type="UniPathway" id="UPA00244">
    <property type="reaction ID" value="UER00312"/>
</dbReference>
<gene>
    <name evidence="7 8" type="primary">pdxA</name>
    <name evidence="8" type="ORF">GRI39_03040</name>
</gene>
<feature type="binding site" evidence="7">
    <location>
        <position position="284"/>
    </location>
    <ligand>
        <name>substrate</name>
    </ligand>
</feature>
<dbReference type="GO" id="GO:0008615">
    <property type="term" value="P:pyridoxine biosynthetic process"/>
    <property type="evidence" value="ECO:0007669"/>
    <property type="project" value="UniProtKB-UniRule"/>
</dbReference>
<evidence type="ECO:0000256" key="6">
    <source>
        <dbReference type="ARBA" id="ARBA00023096"/>
    </source>
</evidence>
<comment type="subcellular location">
    <subcellularLocation>
        <location evidence="7">Cytoplasm</location>
    </subcellularLocation>
</comment>
<dbReference type="GO" id="GO:0050897">
    <property type="term" value="F:cobalt ion binding"/>
    <property type="evidence" value="ECO:0007669"/>
    <property type="project" value="UniProtKB-UniRule"/>
</dbReference>
<dbReference type="Pfam" id="PF04166">
    <property type="entry name" value="PdxA"/>
    <property type="match status" value="1"/>
</dbReference>
<dbReference type="PANTHER" id="PTHR30004">
    <property type="entry name" value="4-HYDROXYTHREONINE-4-PHOSPHATE DEHYDROGENASE"/>
    <property type="match status" value="1"/>
</dbReference>
<evidence type="ECO:0000256" key="1">
    <source>
        <dbReference type="ARBA" id="ARBA00022490"/>
    </source>
</evidence>
<dbReference type="NCBIfam" id="TIGR00557">
    <property type="entry name" value="pdxA"/>
    <property type="match status" value="1"/>
</dbReference>
<feature type="binding site" evidence="7">
    <location>
        <position position="267"/>
    </location>
    <ligand>
        <name>a divalent metal cation</name>
        <dbReference type="ChEBI" id="CHEBI:60240"/>
        <note>ligand shared between dimeric partners</note>
    </ligand>
</feature>
<dbReference type="GO" id="GO:0042823">
    <property type="term" value="P:pyridoxal phosphate biosynthetic process"/>
    <property type="evidence" value="ECO:0007669"/>
    <property type="project" value="UniProtKB-UniRule"/>
</dbReference>
<keyword evidence="7" id="KW-0170">Cobalt</keyword>
<evidence type="ECO:0000256" key="5">
    <source>
        <dbReference type="ARBA" id="ARBA00023027"/>
    </source>
</evidence>
<dbReference type="Gene3D" id="3.40.718.10">
    <property type="entry name" value="Isopropylmalate Dehydrogenase"/>
    <property type="match status" value="1"/>
</dbReference>
<keyword evidence="7" id="KW-0460">Magnesium</keyword>
<dbReference type="SUPFAM" id="SSF53659">
    <property type="entry name" value="Isocitrate/Isopropylmalate dehydrogenase-like"/>
    <property type="match status" value="1"/>
</dbReference>
<dbReference type="NCBIfam" id="NF003699">
    <property type="entry name" value="PRK05312.1"/>
    <property type="match status" value="1"/>
</dbReference>
<dbReference type="EMBL" id="WTYQ01000001">
    <property type="protein sequence ID" value="MXP25023.1"/>
    <property type="molecule type" value="Genomic_DNA"/>
</dbReference>
<dbReference type="PANTHER" id="PTHR30004:SF6">
    <property type="entry name" value="D-THREONATE 4-PHOSPHATE DEHYDROGENASE"/>
    <property type="match status" value="1"/>
</dbReference>
<evidence type="ECO:0000313" key="8">
    <source>
        <dbReference type="EMBL" id="MXP25023.1"/>
    </source>
</evidence>
<dbReference type="GO" id="GO:0005737">
    <property type="term" value="C:cytoplasm"/>
    <property type="evidence" value="ECO:0007669"/>
    <property type="project" value="UniProtKB-SubCell"/>
</dbReference>
<sequence length="335" mass="34626">MKPLALSLGDPAGIGPELICAAWAARDVHGLFPFFATGGRKLLEKAAEARQIDVPIQAIATPAEAMECFHHALPVLAGPDGDYRPGSPDPESAKIALLSLEQATALAVAGDASAIVTGPIAKSLLAEVGFAFPGQTEFVANACGIAAQDAVMLLAGPQLRTVPLTVHCALSEVPGLITQELICRRTRIVHAAMRQDFGLSTPRIAMAALNPHAGENGRMGLEEQHIISPAIATLRAEGIDVTGPHPADSLFAPHARDSYDVAIAMYHDQALVPVKALDFDAGVNMTLGLPIIRTSPDHGTAFGIAGRGQAHAGATIAAIKLAGEAAARRAQAATT</sequence>